<proteinExistence type="inferred from homology"/>
<dbReference type="AlphaFoldDB" id="W9CGR2"/>
<keyword evidence="3" id="KW-0326">Glycosidase</keyword>
<evidence type="ECO:0000313" key="6">
    <source>
        <dbReference type="Proteomes" id="UP000019487"/>
    </source>
</evidence>
<dbReference type="PANTHER" id="PTHR10353">
    <property type="entry name" value="GLYCOSYL HYDROLASE"/>
    <property type="match status" value="1"/>
</dbReference>
<sequence>MSKAVLRKDFKWGFATASYQIEGAPEEDGRGPSIWDTFCKIPGKIADGSSGDVACDSYHRASEDIALLKLTGAEAYRFSISWSRIIPLGGRHDPINPKGIAYYTKLVDDLLAEGITPFVTLFHWDLPDGLDKRYGGLLNKEEFVKDYAHYARVLFQAIPQVKNWITFNEPWCSSILGYNTGLFAPGHTSDRSKSDVGDSSREPWTVGHNFLIAHGTAVKIYREEFKARDGGQIGITLNGDAVYPWDPSDPQDVEAAERKLEFSISWFADPIYLGQYPESMRKQLGDRLPTFTDEEVALVKGSNDFYGMNSYTANYIKHKTTPAEEEDFLGNLEPLFENKIGESIGPETQSVWLRPNPQGFHDLILWISKRYGFPPSKHISPSSFPSPFPSIISPQIKLIPSPSSPLVYITENGTSVLHENDIPYPEILHDTFRADYFRTHILAMASAVEEGADVRGYLGWSLMDNFEWAEGYETRFGVTYVDYEGGQRREPKDSALVLKPLFEELIKKG</sequence>
<name>W9CGR2_SCLBF</name>
<dbReference type="EMBL" id="AYSA01000294">
    <property type="protein sequence ID" value="ESZ93725.1"/>
    <property type="molecule type" value="Genomic_DNA"/>
</dbReference>
<evidence type="ECO:0000256" key="1">
    <source>
        <dbReference type="ARBA" id="ARBA00010838"/>
    </source>
</evidence>
<dbReference type="GO" id="GO:0008422">
    <property type="term" value="F:beta-glucosidase activity"/>
    <property type="evidence" value="ECO:0007669"/>
    <property type="project" value="TreeGrafter"/>
</dbReference>
<organism evidence="5 6">
    <name type="scientific">Sclerotinia borealis (strain F-4128)</name>
    <dbReference type="NCBI Taxonomy" id="1432307"/>
    <lineage>
        <taxon>Eukaryota</taxon>
        <taxon>Fungi</taxon>
        <taxon>Dikarya</taxon>
        <taxon>Ascomycota</taxon>
        <taxon>Pezizomycotina</taxon>
        <taxon>Leotiomycetes</taxon>
        <taxon>Helotiales</taxon>
        <taxon>Sclerotiniaceae</taxon>
        <taxon>Sclerotinia</taxon>
    </lineage>
</organism>
<dbReference type="PROSITE" id="PS00653">
    <property type="entry name" value="GLYCOSYL_HYDROL_F1_2"/>
    <property type="match status" value="1"/>
</dbReference>
<dbReference type="STRING" id="1432307.W9CGR2"/>
<accession>W9CGR2</accession>
<dbReference type="Proteomes" id="UP000019487">
    <property type="component" value="Unassembled WGS sequence"/>
</dbReference>
<comment type="similarity">
    <text evidence="1 4">Belongs to the glycosyl hydrolase 1 family.</text>
</comment>
<dbReference type="HOGENOM" id="CLU_001859_1_2_1"/>
<comment type="caution">
    <text evidence="5">The sequence shown here is derived from an EMBL/GenBank/DDBJ whole genome shotgun (WGS) entry which is preliminary data.</text>
</comment>
<reference evidence="5 6" key="1">
    <citation type="journal article" date="2014" name="Genome Announc.">
        <title>Draft genome sequence of Sclerotinia borealis, a psychrophilic plant pathogenic fungus.</title>
        <authorList>
            <person name="Mardanov A.V."/>
            <person name="Beletsky A.V."/>
            <person name="Kadnikov V.V."/>
            <person name="Ignatov A.N."/>
            <person name="Ravin N.V."/>
        </authorList>
    </citation>
    <scope>NUCLEOTIDE SEQUENCE [LARGE SCALE GENOMIC DNA]</scope>
    <source>
        <strain evidence="6">F-4157</strain>
    </source>
</reference>
<dbReference type="InterPro" id="IPR017853">
    <property type="entry name" value="GH"/>
</dbReference>
<evidence type="ECO:0000256" key="4">
    <source>
        <dbReference type="RuleBase" id="RU003690"/>
    </source>
</evidence>
<evidence type="ECO:0000256" key="2">
    <source>
        <dbReference type="ARBA" id="ARBA00022801"/>
    </source>
</evidence>
<dbReference type="PANTHER" id="PTHR10353:SF36">
    <property type="entry name" value="LP05116P"/>
    <property type="match status" value="1"/>
</dbReference>
<dbReference type="InterPro" id="IPR033132">
    <property type="entry name" value="GH_1_N_CS"/>
</dbReference>
<evidence type="ECO:0000313" key="5">
    <source>
        <dbReference type="EMBL" id="ESZ93725.1"/>
    </source>
</evidence>
<protein>
    <submittedName>
        <fullName evidence="5">Beta-glucosidase</fullName>
    </submittedName>
</protein>
<keyword evidence="6" id="KW-1185">Reference proteome</keyword>
<dbReference type="GO" id="GO:0005975">
    <property type="term" value="P:carbohydrate metabolic process"/>
    <property type="evidence" value="ECO:0007669"/>
    <property type="project" value="InterPro"/>
</dbReference>
<dbReference type="SUPFAM" id="SSF51445">
    <property type="entry name" value="(Trans)glycosidases"/>
    <property type="match status" value="1"/>
</dbReference>
<dbReference type="Pfam" id="PF00232">
    <property type="entry name" value="Glyco_hydro_1"/>
    <property type="match status" value="2"/>
</dbReference>
<gene>
    <name evidence="5" type="ORF">SBOR_5910</name>
</gene>
<dbReference type="Gene3D" id="3.20.20.80">
    <property type="entry name" value="Glycosidases"/>
    <property type="match status" value="1"/>
</dbReference>
<evidence type="ECO:0000256" key="3">
    <source>
        <dbReference type="ARBA" id="ARBA00023295"/>
    </source>
</evidence>
<keyword evidence="2" id="KW-0378">Hydrolase</keyword>
<dbReference type="OrthoDB" id="65569at2759"/>
<dbReference type="PRINTS" id="PR00131">
    <property type="entry name" value="GLHYDRLASE1"/>
</dbReference>
<dbReference type="InterPro" id="IPR001360">
    <property type="entry name" value="Glyco_hydro_1"/>
</dbReference>